<accession>A0A1B2DLV6</accession>
<feature type="active site" evidence="9">
    <location>
        <position position="286"/>
    </location>
</feature>
<dbReference type="InterPro" id="IPR017850">
    <property type="entry name" value="Alkaline_phosphatase_core_sf"/>
</dbReference>
<evidence type="ECO:0000256" key="5">
    <source>
        <dbReference type="ARBA" id="ARBA00022692"/>
    </source>
</evidence>
<evidence type="ECO:0000256" key="10">
    <source>
        <dbReference type="PIRSR" id="PIRSR005091-2"/>
    </source>
</evidence>
<feature type="binding site" evidence="11">
    <location>
        <position position="463"/>
    </location>
    <ligand>
        <name>Mn(2+)</name>
        <dbReference type="ChEBI" id="CHEBI:29035"/>
    </ligand>
</feature>
<comment type="subcellular location">
    <subcellularLocation>
        <location evidence="1">Cell membrane</location>
        <topology evidence="1">Multi-pass membrane protein</topology>
    </subcellularLocation>
</comment>
<feature type="transmembrane region" description="Helical" evidence="12">
    <location>
        <begin position="12"/>
        <end position="31"/>
    </location>
</feature>
<comment type="pathway">
    <text evidence="2">Cell wall biogenesis; lipoteichoic acid biosynthesis.</text>
</comment>
<feature type="binding site" evidence="10">
    <location>
        <position position="403"/>
    </location>
    <ligand>
        <name>substrate</name>
    </ligand>
</feature>
<dbReference type="InterPro" id="IPR000917">
    <property type="entry name" value="Sulfatase_N"/>
</dbReference>
<evidence type="ECO:0000259" key="13">
    <source>
        <dbReference type="Pfam" id="PF00884"/>
    </source>
</evidence>
<dbReference type="Gene3D" id="3.30.1120.170">
    <property type="match status" value="1"/>
</dbReference>
<dbReference type="PANTHER" id="PTHR47371:SF3">
    <property type="entry name" value="PHOSPHOGLYCEROL TRANSFERASE I"/>
    <property type="match status" value="1"/>
</dbReference>
<evidence type="ECO:0000256" key="3">
    <source>
        <dbReference type="ARBA" id="ARBA00009983"/>
    </source>
</evidence>
<organism evidence="14">
    <name type="scientific">Paenibacillus sp. BIHB 4019</name>
    <dbReference type="NCBI Taxonomy" id="1870819"/>
    <lineage>
        <taxon>Bacteria</taxon>
        <taxon>Bacillati</taxon>
        <taxon>Bacillota</taxon>
        <taxon>Bacilli</taxon>
        <taxon>Bacillales</taxon>
        <taxon>Paenibacillaceae</taxon>
        <taxon>Paenibacillus</taxon>
    </lineage>
</organism>
<proteinExistence type="inferred from homology"/>
<keyword evidence="7 8" id="KW-0472">Membrane</keyword>
<evidence type="ECO:0000256" key="6">
    <source>
        <dbReference type="ARBA" id="ARBA00022989"/>
    </source>
</evidence>
<evidence type="ECO:0000256" key="9">
    <source>
        <dbReference type="PIRSR" id="PIRSR005091-1"/>
    </source>
</evidence>
<evidence type="ECO:0000256" key="12">
    <source>
        <dbReference type="SAM" id="Phobius"/>
    </source>
</evidence>
<evidence type="ECO:0000313" key="14">
    <source>
        <dbReference type="EMBL" id="ANY68685.1"/>
    </source>
</evidence>
<keyword evidence="6 12" id="KW-1133">Transmembrane helix</keyword>
<keyword evidence="10" id="KW-0464">Manganese</keyword>
<reference evidence="14" key="1">
    <citation type="submission" date="2016-08" db="EMBL/GenBank/DDBJ databases">
        <title>Complete Genome Seqeunce of Paenibacillus sp. BIHB 4019 from tea rhizoplane.</title>
        <authorList>
            <person name="Thakur R."/>
            <person name="Swarnkar M.K."/>
            <person name="Gulati A."/>
        </authorList>
    </citation>
    <scope>NUCLEOTIDE SEQUENCE [LARGE SCALE GENOMIC DNA]</scope>
    <source>
        <strain evidence="14">BIHB4019</strain>
    </source>
</reference>
<evidence type="ECO:0000256" key="7">
    <source>
        <dbReference type="ARBA" id="ARBA00023136"/>
    </source>
</evidence>
<feature type="transmembrane region" description="Helical" evidence="12">
    <location>
        <begin position="37"/>
        <end position="57"/>
    </location>
</feature>
<dbReference type="Gene3D" id="3.40.720.10">
    <property type="entry name" value="Alkaline Phosphatase, subunit A"/>
    <property type="match status" value="1"/>
</dbReference>
<dbReference type="PIRSF" id="PIRSF005091">
    <property type="entry name" value="Mmb_sulf_HI1246"/>
    <property type="match status" value="1"/>
</dbReference>
<feature type="domain" description="Sulfatase N-terminal" evidence="13">
    <location>
        <begin position="236"/>
        <end position="530"/>
    </location>
</feature>
<dbReference type="EMBL" id="CP016808">
    <property type="protein sequence ID" value="ANY68685.1"/>
    <property type="molecule type" value="Genomic_DNA"/>
</dbReference>
<evidence type="ECO:0000256" key="4">
    <source>
        <dbReference type="ARBA" id="ARBA00022475"/>
    </source>
</evidence>
<dbReference type="PANTHER" id="PTHR47371">
    <property type="entry name" value="LIPOTEICHOIC ACID SYNTHASE"/>
    <property type="match status" value="1"/>
</dbReference>
<dbReference type="AlphaFoldDB" id="A0A1B2DLV6"/>
<dbReference type="InterPro" id="IPR050448">
    <property type="entry name" value="OpgB/LTA_synthase_biosynth"/>
</dbReference>
<name>A0A1B2DLV6_9BACL</name>
<dbReference type="SUPFAM" id="SSF53649">
    <property type="entry name" value="Alkaline phosphatase-like"/>
    <property type="match status" value="1"/>
</dbReference>
<keyword evidence="4 8" id="KW-1003">Cell membrane</keyword>
<dbReference type="GO" id="GO:0046872">
    <property type="term" value="F:metal ion binding"/>
    <property type="evidence" value="ECO:0007669"/>
    <property type="project" value="UniProtKB-KW"/>
</dbReference>
<dbReference type="GO" id="GO:0005886">
    <property type="term" value="C:plasma membrane"/>
    <property type="evidence" value="ECO:0007669"/>
    <property type="project" value="UniProtKB-SubCell"/>
</dbReference>
<protein>
    <submittedName>
        <fullName evidence="14">Sulfatase</fullName>
    </submittedName>
</protein>
<feature type="binding site" evidence="11">
    <location>
        <position position="244"/>
    </location>
    <ligand>
        <name>Mn(2+)</name>
        <dbReference type="ChEBI" id="CHEBI:29035"/>
    </ligand>
</feature>
<keyword evidence="5 12" id="KW-0812">Transmembrane</keyword>
<evidence type="ECO:0000256" key="2">
    <source>
        <dbReference type="ARBA" id="ARBA00004936"/>
    </source>
</evidence>
<feature type="binding site" evidence="11">
    <location>
        <position position="286"/>
    </location>
    <ligand>
        <name>Mn(2+)</name>
        <dbReference type="ChEBI" id="CHEBI:29035"/>
    </ligand>
</feature>
<evidence type="ECO:0000256" key="1">
    <source>
        <dbReference type="ARBA" id="ARBA00004651"/>
    </source>
</evidence>
<comment type="similarity">
    <text evidence="3 8">Belongs to the LTA synthase family.</text>
</comment>
<sequence>MDKLRRMRNNSHLIFSFILLLKSTVAWFVVFDETPSWSMVLTEFPFFILVFSLIEWFATKRKILYYMIANLFITLIYFAVLMYYKYYGVIATYHALQQADKVTKVGESTYSLIAPYYLFIFLDIVIFLFFMFRPKYIARWMQRGSKRMDRHVLFALTSISLVLCLFNIWPNHAGMNEIKKAENMGILNYEVYKVIADTTEKVELIDFKEITQQAVDELKGSEIAASPKYWGVDKGKNLIVVQMESFQSFLIGLTIDGQEVTPNLNKLVKENTYFSHFYTNAGQGTTSDAEFVVNTSFYAPKNEPATASEYMNKKLPSLPRLLSDNGYFTATFHTNRVEFWNRSDLYQAVGFDKYYEQSFYGDEDHIAFGASDEVLFAKTVPELARIDAQNQPFYAMVISMSAHHPYHIPKDKYKMELPEGCEGTKLGNYLLAQNYADYAIGQFLEELKSKGLWDNSLIVFYGDHQGLTMYSLDQEEKGQIESLIGHEYGYTDMFNVPFIVHSPSGELPPVMSGTGGQIDILPTVANLLGITVQNQLHFGQDLFNQGSNLLPVRHFLPLGSFVNDHSIYVTGNGYADGSNYRLSDNKVTEDGSTETEFRAAQRLLELSNSYLLQLPNDQE</sequence>
<feature type="transmembrane region" description="Helical" evidence="12">
    <location>
        <begin position="113"/>
        <end position="132"/>
    </location>
</feature>
<evidence type="ECO:0000256" key="8">
    <source>
        <dbReference type="PIRNR" id="PIRNR005091"/>
    </source>
</evidence>
<dbReference type="Pfam" id="PF00884">
    <property type="entry name" value="Sulfatase"/>
    <property type="match status" value="1"/>
</dbReference>
<gene>
    <name evidence="14" type="ORF">BBD42_21095</name>
</gene>
<dbReference type="CDD" id="cd16015">
    <property type="entry name" value="LTA_synthase"/>
    <property type="match status" value="1"/>
</dbReference>
<dbReference type="InterPro" id="IPR012160">
    <property type="entry name" value="LtaS-like"/>
</dbReference>
<evidence type="ECO:0000256" key="11">
    <source>
        <dbReference type="PIRSR" id="PIRSR005091-3"/>
    </source>
</evidence>
<feature type="transmembrane region" description="Helical" evidence="12">
    <location>
        <begin position="64"/>
        <end position="84"/>
    </location>
</feature>
<feature type="transmembrane region" description="Helical" evidence="12">
    <location>
        <begin position="152"/>
        <end position="169"/>
    </location>
</feature>
<dbReference type="RefSeq" id="WP_099519790.1">
    <property type="nucleotide sequence ID" value="NZ_CP016808.1"/>
</dbReference>
<feature type="binding site" evidence="11">
    <location>
        <position position="464"/>
    </location>
    <ligand>
        <name>Mn(2+)</name>
        <dbReference type="ChEBI" id="CHEBI:29035"/>
    </ligand>
</feature>
<keyword evidence="10" id="KW-0479">Metal-binding</keyword>